<comment type="caution">
    <text evidence="2">The sequence shown here is derived from an EMBL/GenBank/DDBJ whole genome shotgun (WGS) entry which is preliminary data.</text>
</comment>
<accession>A0A919GBS6</accession>
<proteinExistence type="predicted"/>
<organism evidence="2 3">
    <name type="scientific">Streptomyces sulfonofaciens</name>
    <dbReference type="NCBI Taxonomy" id="68272"/>
    <lineage>
        <taxon>Bacteria</taxon>
        <taxon>Bacillati</taxon>
        <taxon>Actinomycetota</taxon>
        <taxon>Actinomycetes</taxon>
        <taxon>Kitasatosporales</taxon>
        <taxon>Streptomycetaceae</taxon>
        <taxon>Streptomyces</taxon>
    </lineage>
</organism>
<reference evidence="2" key="1">
    <citation type="journal article" date="2014" name="Int. J. Syst. Evol. Microbiol.">
        <title>Complete genome sequence of Corynebacterium casei LMG S-19264T (=DSM 44701T), isolated from a smear-ripened cheese.</title>
        <authorList>
            <consortium name="US DOE Joint Genome Institute (JGI-PGF)"/>
            <person name="Walter F."/>
            <person name="Albersmeier A."/>
            <person name="Kalinowski J."/>
            <person name="Ruckert C."/>
        </authorList>
    </citation>
    <scope>NUCLEOTIDE SEQUENCE</scope>
    <source>
        <strain evidence="2">JCM 5069</strain>
    </source>
</reference>
<feature type="compositionally biased region" description="Basic and acidic residues" evidence="1">
    <location>
        <begin position="89"/>
        <end position="103"/>
    </location>
</feature>
<evidence type="ECO:0000313" key="3">
    <source>
        <dbReference type="Proteomes" id="UP000603708"/>
    </source>
</evidence>
<reference evidence="2" key="2">
    <citation type="submission" date="2020-09" db="EMBL/GenBank/DDBJ databases">
        <authorList>
            <person name="Sun Q."/>
            <person name="Ohkuma M."/>
        </authorList>
    </citation>
    <scope>NUCLEOTIDE SEQUENCE</scope>
    <source>
        <strain evidence="2">JCM 5069</strain>
    </source>
</reference>
<name>A0A919GBS6_9ACTN</name>
<evidence type="ECO:0000256" key="1">
    <source>
        <dbReference type="SAM" id="MobiDB-lite"/>
    </source>
</evidence>
<feature type="region of interest" description="Disordered" evidence="1">
    <location>
        <begin position="1"/>
        <end position="145"/>
    </location>
</feature>
<feature type="compositionally biased region" description="Pro residues" evidence="1">
    <location>
        <begin position="47"/>
        <end position="59"/>
    </location>
</feature>
<feature type="compositionally biased region" description="Polar residues" evidence="1">
    <location>
        <begin position="1"/>
        <end position="10"/>
    </location>
</feature>
<evidence type="ECO:0000313" key="2">
    <source>
        <dbReference type="EMBL" id="GHH81106.1"/>
    </source>
</evidence>
<protein>
    <submittedName>
        <fullName evidence="2">Uncharacterized protein</fullName>
    </submittedName>
</protein>
<feature type="compositionally biased region" description="Low complexity" evidence="1">
    <location>
        <begin position="60"/>
        <end position="71"/>
    </location>
</feature>
<feature type="compositionally biased region" description="Low complexity" evidence="1">
    <location>
        <begin position="79"/>
        <end position="88"/>
    </location>
</feature>
<gene>
    <name evidence="2" type="ORF">GCM10018793_37840</name>
</gene>
<dbReference type="AlphaFoldDB" id="A0A919GBS6"/>
<dbReference type="Proteomes" id="UP000603708">
    <property type="component" value="Unassembled WGS sequence"/>
</dbReference>
<keyword evidence="3" id="KW-1185">Reference proteome</keyword>
<dbReference type="EMBL" id="BNCD01000010">
    <property type="protein sequence ID" value="GHH81106.1"/>
    <property type="molecule type" value="Genomic_DNA"/>
</dbReference>
<sequence>MARGRGTTSARAGVLHPPGTPARQRGPGNRRTEGGGPDSAAPRAYPTGPPSRPAPPPRPAGARATTAAPAGQPHGSGGAAARTRGAAARTRDSRPYGPRRDSGSEEGGSGVQLPVGREVAAGSVHALRGKHRVHHGPGEYVRAGR</sequence>